<comment type="caution">
    <text evidence="1">The sequence shown here is derived from an EMBL/GenBank/DDBJ whole genome shotgun (WGS) entry which is preliminary data.</text>
</comment>
<dbReference type="EMBL" id="BQNB010013446">
    <property type="protein sequence ID" value="GJT16086.1"/>
    <property type="molecule type" value="Genomic_DNA"/>
</dbReference>
<name>A0ABQ5BMM3_9ASTR</name>
<accession>A0ABQ5BMM3</accession>
<organism evidence="1 2">
    <name type="scientific">Tanacetum coccineum</name>
    <dbReference type="NCBI Taxonomy" id="301880"/>
    <lineage>
        <taxon>Eukaryota</taxon>
        <taxon>Viridiplantae</taxon>
        <taxon>Streptophyta</taxon>
        <taxon>Embryophyta</taxon>
        <taxon>Tracheophyta</taxon>
        <taxon>Spermatophyta</taxon>
        <taxon>Magnoliopsida</taxon>
        <taxon>eudicotyledons</taxon>
        <taxon>Gunneridae</taxon>
        <taxon>Pentapetalae</taxon>
        <taxon>asterids</taxon>
        <taxon>campanulids</taxon>
        <taxon>Asterales</taxon>
        <taxon>Asteraceae</taxon>
        <taxon>Asteroideae</taxon>
        <taxon>Anthemideae</taxon>
        <taxon>Anthemidinae</taxon>
        <taxon>Tanacetum</taxon>
    </lineage>
</organism>
<evidence type="ECO:0000313" key="1">
    <source>
        <dbReference type="EMBL" id="GJT16086.1"/>
    </source>
</evidence>
<proteinExistence type="predicted"/>
<dbReference type="Pfam" id="PF16940">
    <property type="entry name" value="Tic110"/>
    <property type="match status" value="1"/>
</dbReference>
<feature type="non-terminal residue" evidence="1">
    <location>
        <position position="1"/>
    </location>
</feature>
<sequence>FAYIEIYLHVLLLLLRSTKKKIQTKSSKTKVLRGDYDDDRKMDDLKLLYIAYIVDALSGGRMEKDKMGIEMFRGYWDCLGLLQLRCLKGCWKSNTTTYNINNNYAQPSSRSLLKAATTYGRNDMDIGMAIMTDGSRIELSSENLFLLENGPLEFILIPNCYFIFKNRDSEAVSFYSLRSRLGPLMSLVKVRAGSKVCLQKANMLFGPSYQLVQPTEMDTHVKISMAQAFTYGNSRAMLDEHFRL</sequence>
<keyword evidence="2" id="KW-1185">Reference proteome</keyword>
<reference evidence="1" key="2">
    <citation type="submission" date="2022-01" db="EMBL/GenBank/DDBJ databases">
        <authorList>
            <person name="Yamashiro T."/>
            <person name="Shiraishi A."/>
            <person name="Satake H."/>
            <person name="Nakayama K."/>
        </authorList>
    </citation>
    <scope>NUCLEOTIDE SEQUENCE</scope>
</reference>
<dbReference type="InterPro" id="IPR031610">
    <property type="entry name" value="TIC110"/>
</dbReference>
<dbReference type="Proteomes" id="UP001151760">
    <property type="component" value="Unassembled WGS sequence"/>
</dbReference>
<protein>
    <submittedName>
        <fullName evidence="1">Uncharacterized protein</fullName>
    </submittedName>
</protein>
<reference evidence="1" key="1">
    <citation type="journal article" date="2022" name="Int. J. Mol. Sci.">
        <title>Draft Genome of Tanacetum Coccineum: Genomic Comparison of Closely Related Tanacetum-Family Plants.</title>
        <authorList>
            <person name="Yamashiro T."/>
            <person name="Shiraishi A."/>
            <person name="Nakayama K."/>
            <person name="Satake H."/>
        </authorList>
    </citation>
    <scope>NUCLEOTIDE SEQUENCE</scope>
</reference>
<evidence type="ECO:0000313" key="2">
    <source>
        <dbReference type="Proteomes" id="UP001151760"/>
    </source>
</evidence>
<gene>
    <name evidence="1" type="ORF">Tco_0874792</name>
</gene>